<organism evidence="1 2">
    <name type="scientific">Cyanidioschyzon merolae (strain NIES-3377 / 10D)</name>
    <name type="common">Unicellular red alga</name>
    <dbReference type="NCBI Taxonomy" id="280699"/>
    <lineage>
        <taxon>Eukaryota</taxon>
        <taxon>Rhodophyta</taxon>
        <taxon>Bangiophyceae</taxon>
        <taxon>Cyanidiales</taxon>
        <taxon>Cyanidiaceae</taxon>
        <taxon>Cyanidioschyzon</taxon>
    </lineage>
</organism>
<reference evidence="1 2" key="1">
    <citation type="journal article" date="2004" name="Nature">
        <title>Genome sequence of the ultrasmall unicellular red alga Cyanidioschyzon merolae 10D.</title>
        <authorList>
            <person name="Matsuzaki M."/>
            <person name="Misumi O."/>
            <person name="Shin-i T."/>
            <person name="Maruyama S."/>
            <person name="Takahara M."/>
            <person name="Miyagishima S."/>
            <person name="Mori T."/>
            <person name="Nishida K."/>
            <person name="Yagisawa F."/>
            <person name="Nishida K."/>
            <person name="Yoshida Y."/>
            <person name="Nishimura Y."/>
            <person name="Nakao S."/>
            <person name="Kobayashi T."/>
            <person name="Momoyama Y."/>
            <person name="Higashiyama T."/>
            <person name="Minoda A."/>
            <person name="Sano M."/>
            <person name="Nomoto H."/>
            <person name="Oishi K."/>
            <person name="Hayashi H."/>
            <person name="Ohta F."/>
            <person name="Nishizaka S."/>
            <person name="Haga S."/>
            <person name="Miura S."/>
            <person name="Morishita T."/>
            <person name="Kabeya Y."/>
            <person name="Terasawa K."/>
            <person name="Suzuki Y."/>
            <person name="Ishii Y."/>
            <person name="Asakawa S."/>
            <person name="Takano H."/>
            <person name="Ohta N."/>
            <person name="Kuroiwa H."/>
            <person name="Tanaka K."/>
            <person name="Shimizu N."/>
            <person name="Sugano S."/>
            <person name="Sato N."/>
            <person name="Nozaki H."/>
            <person name="Ogasawara N."/>
            <person name="Kohara Y."/>
            <person name="Kuroiwa T."/>
        </authorList>
    </citation>
    <scope>NUCLEOTIDE SEQUENCE [LARGE SCALE GENOMIC DNA]</scope>
    <source>
        <strain evidence="1 2">10D</strain>
    </source>
</reference>
<dbReference type="EMBL" id="AP006494">
    <property type="protein sequence ID" value="BAM80786.1"/>
    <property type="molecule type" value="Genomic_DNA"/>
</dbReference>
<dbReference type="RefSeq" id="XP_005536822.1">
    <property type="nucleotide sequence ID" value="XM_005536765.1"/>
</dbReference>
<evidence type="ECO:0000313" key="2">
    <source>
        <dbReference type="Proteomes" id="UP000007014"/>
    </source>
</evidence>
<dbReference type="AlphaFoldDB" id="M1USV2"/>
<dbReference type="HOGENOM" id="CLU_1013223_0_0_1"/>
<reference evidence="1 2" key="2">
    <citation type="journal article" date="2007" name="BMC Biol.">
        <title>A 100%-complete sequence reveals unusually simple genomic features in the hot-spring red alga Cyanidioschyzon merolae.</title>
        <authorList>
            <person name="Nozaki H."/>
            <person name="Takano H."/>
            <person name="Misumi O."/>
            <person name="Terasawa K."/>
            <person name="Matsuzaki M."/>
            <person name="Maruyama S."/>
            <person name="Nishida K."/>
            <person name="Yagisawa F."/>
            <person name="Yoshida Y."/>
            <person name="Fujiwara T."/>
            <person name="Takio S."/>
            <person name="Tamura K."/>
            <person name="Chung S.J."/>
            <person name="Nakamura S."/>
            <person name="Kuroiwa H."/>
            <person name="Tanaka K."/>
            <person name="Sato N."/>
            <person name="Kuroiwa T."/>
        </authorList>
    </citation>
    <scope>NUCLEOTIDE SEQUENCE [LARGE SCALE GENOMIC DNA]</scope>
    <source>
        <strain evidence="1 2">10D</strain>
    </source>
</reference>
<accession>M1USV2</accession>
<keyword evidence="2" id="KW-1185">Reference proteome</keyword>
<gene>
    <name evidence="1" type="ORF">CYME_CML186C</name>
</gene>
<sequence length="275" mass="30278">MRYSGEALGHSKASATSTQVCLDALRRAEAPRAAMSSLNGGTGAGGRFTTVEELSTVLRSQEAMCGAKLHEFLEEQCTRKRNDLEHNLAKLKVLDLGRAASDLVSALGVSEERGMPLVALLLCVDEHESHLERSCALCQELASFSELTALFSERLLLWLVGVRSAKQCSQLHELLAAHALPVMLCFASRDQKVALVETVAYTDGLPARFSESLYEFCDLYVPLLRQAQSGRSAPDLFSFMDHEGFWIRQCPTPDLLTESILAEEQRIARMDQSSL</sequence>
<dbReference type="Gramene" id="CML186CT">
    <property type="protein sequence ID" value="CML186CT"/>
    <property type="gene ID" value="CML186C"/>
</dbReference>
<name>M1USV2_CYAM1</name>
<dbReference type="GeneID" id="16994605"/>
<protein>
    <submittedName>
        <fullName evidence="1">Uncharacterized protein</fullName>
    </submittedName>
</protein>
<dbReference type="Proteomes" id="UP000007014">
    <property type="component" value="Chromosome 12"/>
</dbReference>
<dbReference type="OrthoDB" id="10536421at2759"/>
<proteinExistence type="predicted"/>
<dbReference type="KEGG" id="cme:CYME_CML186C"/>
<evidence type="ECO:0000313" key="1">
    <source>
        <dbReference type="EMBL" id="BAM80786.1"/>
    </source>
</evidence>